<dbReference type="GO" id="GO:0003700">
    <property type="term" value="F:DNA-binding transcription factor activity"/>
    <property type="evidence" value="ECO:0007669"/>
    <property type="project" value="InterPro"/>
</dbReference>
<keyword evidence="2" id="KW-0805">Transcription regulation</keyword>
<organism evidence="6 7">
    <name type="scientific">Pseudoalteromonas rubra</name>
    <dbReference type="NCBI Taxonomy" id="43658"/>
    <lineage>
        <taxon>Bacteria</taxon>
        <taxon>Pseudomonadati</taxon>
        <taxon>Pseudomonadota</taxon>
        <taxon>Gammaproteobacteria</taxon>
        <taxon>Alteromonadales</taxon>
        <taxon>Pseudoalteromonadaceae</taxon>
        <taxon>Pseudoalteromonas</taxon>
    </lineage>
</organism>
<keyword evidence="3" id="KW-0238">DNA-binding</keyword>
<dbReference type="PANTHER" id="PTHR30537:SF5">
    <property type="entry name" value="HTH-TYPE TRANSCRIPTIONAL ACTIVATOR TTDR-RELATED"/>
    <property type="match status" value="1"/>
</dbReference>
<evidence type="ECO:0000259" key="5">
    <source>
        <dbReference type="PROSITE" id="PS50931"/>
    </source>
</evidence>
<evidence type="ECO:0000256" key="4">
    <source>
        <dbReference type="ARBA" id="ARBA00023163"/>
    </source>
</evidence>
<keyword evidence="4" id="KW-0804">Transcription</keyword>
<dbReference type="RefSeq" id="WP_046004046.1">
    <property type="nucleotide sequence ID" value="NZ_JXYA01000010.1"/>
</dbReference>
<evidence type="ECO:0000256" key="1">
    <source>
        <dbReference type="ARBA" id="ARBA00009437"/>
    </source>
</evidence>
<dbReference type="InterPro" id="IPR000847">
    <property type="entry name" value="LysR_HTH_N"/>
</dbReference>
<keyword evidence="7" id="KW-1185">Reference proteome</keyword>
<sequence length="306" mass="35008">MNNNLFEGIEIFTEVVESQSFIAAAQKLGHSPSHISKVIARLEERLGVRLLNRTTRTLALTPEGESYYQNCTRLIQDAQAAAQQLNVADDIPRGTLKITCPVAFSTDYLQPVLAEYLNRYPNVSLEWDLEDKAVDVIGDGYDLAVRATPQLEESSLICKRVYRCKTYIVASPDYLSRFGQPHHPKELQKHHSICYSNLKTPDRWEFKDKQGNAFHVDVRQRILCNNGHMQTAMARDGIGIARLPAFYVDSLIAQQQLVTLFPDYPQPDVNVYVVYPSRRHLSPKVRHFIDLLTEHFEHILESRPVF</sequence>
<dbReference type="AlphaFoldDB" id="A0A0F4QXW6"/>
<evidence type="ECO:0000313" key="7">
    <source>
        <dbReference type="Proteomes" id="UP000033452"/>
    </source>
</evidence>
<protein>
    <submittedName>
        <fullName evidence="6">LysR family transcriptional regulator</fullName>
    </submittedName>
</protein>
<evidence type="ECO:0000256" key="3">
    <source>
        <dbReference type="ARBA" id="ARBA00023125"/>
    </source>
</evidence>
<dbReference type="InterPro" id="IPR036388">
    <property type="entry name" value="WH-like_DNA-bd_sf"/>
</dbReference>
<proteinExistence type="inferred from homology"/>
<dbReference type="PATRIC" id="fig|43658.5.peg.1246"/>
<dbReference type="InterPro" id="IPR058163">
    <property type="entry name" value="LysR-type_TF_proteobact-type"/>
</dbReference>
<dbReference type="InterPro" id="IPR005119">
    <property type="entry name" value="LysR_subst-bd"/>
</dbReference>
<dbReference type="InterPro" id="IPR036390">
    <property type="entry name" value="WH_DNA-bd_sf"/>
</dbReference>
<evidence type="ECO:0000313" key="6">
    <source>
        <dbReference type="EMBL" id="KJZ11422.1"/>
    </source>
</evidence>
<dbReference type="Pfam" id="PF03466">
    <property type="entry name" value="LysR_substrate"/>
    <property type="match status" value="1"/>
</dbReference>
<dbReference type="SUPFAM" id="SSF46785">
    <property type="entry name" value="Winged helix' DNA-binding domain"/>
    <property type="match status" value="1"/>
</dbReference>
<name>A0A0F4QXW6_9GAMM</name>
<reference evidence="6 7" key="1">
    <citation type="journal article" date="2015" name="BMC Genomics">
        <title>Genome mining reveals unlocked bioactive potential of marine Gram-negative bacteria.</title>
        <authorList>
            <person name="Machado H."/>
            <person name="Sonnenschein E.C."/>
            <person name="Melchiorsen J."/>
            <person name="Gram L."/>
        </authorList>
    </citation>
    <scope>NUCLEOTIDE SEQUENCE [LARGE SCALE GENOMIC DNA]</scope>
    <source>
        <strain evidence="6 7">S2471</strain>
    </source>
</reference>
<dbReference type="EMBL" id="JXYA01000010">
    <property type="protein sequence ID" value="KJZ11422.1"/>
    <property type="molecule type" value="Genomic_DNA"/>
</dbReference>
<dbReference type="Pfam" id="PF00126">
    <property type="entry name" value="HTH_1"/>
    <property type="match status" value="1"/>
</dbReference>
<evidence type="ECO:0000256" key="2">
    <source>
        <dbReference type="ARBA" id="ARBA00023015"/>
    </source>
</evidence>
<comment type="caution">
    <text evidence="6">The sequence shown here is derived from an EMBL/GenBank/DDBJ whole genome shotgun (WGS) entry which is preliminary data.</text>
</comment>
<dbReference type="FunFam" id="1.10.10.10:FF:000001">
    <property type="entry name" value="LysR family transcriptional regulator"/>
    <property type="match status" value="1"/>
</dbReference>
<gene>
    <name evidence="6" type="ORF">TW77_05965</name>
</gene>
<dbReference type="CDD" id="cd08422">
    <property type="entry name" value="PBP2_CrgA_like"/>
    <property type="match status" value="1"/>
</dbReference>
<dbReference type="PROSITE" id="PS50931">
    <property type="entry name" value="HTH_LYSR"/>
    <property type="match status" value="1"/>
</dbReference>
<dbReference type="SUPFAM" id="SSF53850">
    <property type="entry name" value="Periplasmic binding protein-like II"/>
    <property type="match status" value="1"/>
</dbReference>
<dbReference type="GO" id="GO:0003677">
    <property type="term" value="F:DNA binding"/>
    <property type="evidence" value="ECO:0007669"/>
    <property type="project" value="UniProtKB-KW"/>
</dbReference>
<dbReference type="Gene3D" id="3.40.190.290">
    <property type="match status" value="1"/>
</dbReference>
<comment type="similarity">
    <text evidence="1">Belongs to the LysR transcriptional regulatory family.</text>
</comment>
<dbReference type="Proteomes" id="UP000033452">
    <property type="component" value="Unassembled WGS sequence"/>
</dbReference>
<dbReference type="PANTHER" id="PTHR30537">
    <property type="entry name" value="HTH-TYPE TRANSCRIPTIONAL REGULATOR"/>
    <property type="match status" value="1"/>
</dbReference>
<feature type="domain" description="HTH lysR-type" evidence="5">
    <location>
        <begin position="1"/>
        <end position="61"/>
    </location>
</feature>
<dbReference type="Gene3D" id="1.10.10.10">
    <property type="entry name" value="Winged helix-like DNA-binding domain superfamily/Winged helix DNA-binding domain"/>
    <property type="match status" value="1"/>
</dbReference>
<accession>A0A0F4QXW6</accession>
<dbReference type="OrthoDB" id="9786526at2"/>